<comment type="similarity">
    <text evidence="1">Belongs to the peptidase S58 family.</text>
</comment>
<reference evidence="3" key="1">
    <citation type="journal article" date="2019" name="Int. J. Syst. Evol. Microbiol.">
        <title>The Global Catalogue of Microorganisms (GCM) 10K type strain sequencing project: providing services to taxonomists for standard genome sequencing and annotation.</title>
        <authorList>
            <consortium name="The Broad Institute Genomics Platform"/>
            <consortium name="The Broad Institute Genome Sequencing Center for Infectious Disease"/>
            <person name="Wu L."/>
            <person name="Ma J."/>
        </authorList>
    </citation>
    <scope>NUCLEOTIDE SEQUENCE [LARGE SCALE GENOMIC DNA]</scope>
    <source>
        <strain evidence="3">JCM 17843</strain>
    </source>
</reference>
<dbReference type="Gene3D" id="3.60.70.12">
    <property type="entry name" value="L-amino peptidase D-ALA esterase/amidase"/>
    <property type="match status" value="1"/>
</dbReference>
<proteinExistence type="inferred from homology"/>
<protein>
    <submittedName>
        <fullName evidence="2">Peptidase T4</fullName>
    </submittedName>
</protein>
<dbReference type="InterPro" id="IPR005321">
    <property type="entry name" value="Peptidase_S58_DmpA"/>
</dbReference>
<dbReference type="CDD" id="cd02252">
    <property type="entry name" value="nylC_like"/>
    <property type="match status" value="1"/>
</dbReference>
<evidence type="ECO:0000256" key="1">
    <source>
        <dbReference type="ARBA" id="ARBA00007068"/>
    </source>
</evidence>
<dbReference type="Proteomes" id="UP000602381">
    <property type="component" value="Unassembled WGS sequence"/>
</dbReference>
<dbReference type="PANTHER" id="PTHR36512">
    <property type="entry name" value="D-AMINOPEPTIDASE"/>
    <property type="match status" value="1"/>
</dbReference>
<dbReference type="PANTHER" id="PTHR36512:SF3">
    <property type="entry name" value="BLR5678 PROTEIN"/>
    <property type="match status" value="1"/>
</dbReference>
<dbReference type="RefSeq" id="WP_188873512.1">
    <property type="nucleotide sequence ID" value="NZ_BMOV01000002.1"/>
</dbReference>
<dbReference type="Pfam" id="PF03576">
    <property type="entry name" value="Peptidase_S58"/>
    <property type="match status" value="1"/>
</dbReference>
<comment type="caution">
    <text evidence="2">The sequence shown here is derived from an EMBL/GenBank/DDBJ whole genome shotgun (WGS) entry which is preliminary data.</text>
</comment>
<sequence>MTDEALYPTENDRITDIDGILVGNSHDAAVRSGTTVILPDQPVMMGVDVRGGAPGTRDTDALDPTCLVNGFHGLVLSGGSVFGLGAVDGVVSWLSERGRGLSLGACIVPVVPGAILFDLANGGDKNWGALPPYRALGIKACEAASRTIEEGAMGAGFGALAGDRRGGLGTAALRSASGFHVGALVAVNSYGPPMDDQFDRIPLPKEGLVGANTTIAAIATDLALDKAGCRRLAIMAQDGLARSLRPIHTPYDGDTVFALSTGAISPPEPFSRSLLVAGAMAADALARAVGKALAAAGQAE</sequence>
<dbReference type="EMBL" id="BMOV01000002">
    <property type="protein sequence ID" value="GGO08139.1"/>
    <property type="molecule type" value="Genomic_DNA"/>
</dbReference>
<dbReference type="InterPro" id="IPR016117">
    <property type="entry name" value="ArgJ-like_dom_sf"/>
</dbReference>
<name>A0ABQ2LA32_9PROT</name>
<gene>
    <name evidence="2" type="ORF">GCM10007972_08190</name>
</gene>
<accession>A0ABQ2LA32</accession>
<dbReference type="SUPFAM" id="SSF56266">
    <property type="entry name" value="DmpA/ArgJ-like"/>
    <property type="match status" value="1"/>
</dbReference>
<organism evidence="2 3">
    <name type="scientific">Iodidimonas muriae</name>
    <dbReference type="NCBI Taxonomy" id="261467"/>
    <lineage>
        <taxon>Bacteria</taxon>
        <taxon>Pseudomonadati</taxon>
        <taxon>Pseudomonadota</taxon>
        <taxon>Alphaproteobacteria</taxon>
        <taxon>Iodidimonadales</taxon>
        <taxon>Iodidimonadaceae</taxon>
        <taxon>Iodidimonas</taxon>
    </lineage>
</organism>
<keyword evidence="3" id="KW-1185">Reference proteome</keyword>
<evidence type="ECO:0000313" key="2">
    <source>
        <dbReference type="EMBL" id="GGO08139.1"/>
    </source>
</evidence>
<evidence type="ECO:0000313" key="3">
    <source>
        <dbReference type="Proteomes" id="UP000602381"/>
    </source>
</evidence>